<dbReference type="Pfam" id="PF00534">
    <property type="entry name" value="Glycos_transf_1"/>
    <property type="match status" value="1"/>
</dbReference>
<dbReference type="RefSeq" id="WP_214508339.1">
    <property type="nucleotide sequence ID" value="NZ_JAHEPS010000008.1"/>
</dbReference>
<protein>
    <submittedName>
        <fullName evidence="3">Glycosyltransferase</fullName>
    </submittedName>
</protein>
<dbReference type="PANTHER" id="PTHR12526">
    <property type="entry name" value="GLYCOSYLTRANSFERASE"/>
    <property type="match status" value="1"/>
</dbReference>
<keyword evidence="4" id="KW-1185">Reference proteome</keyword>
<organism evidence="3 4">
    <name type="scientific">Shewanella jiangmenensis</name>
    <dbReference type="NCBI Taxonomy" id="2837387"/>
    <lineage>
        <taxon>Bacteria</taxon>
        <taxon>Pseudomonadati</taxon>
        <taxon>Pseudomonadota</taxon>
        <taxon>Gammaproteobacteria</taxon>
        <taxon>Alteromonadales</taxon>
        <taxon>Shewanellaceae</taxon>
        <taxon>Shewanella</taxon>
    </lineage>
</organism>
<dbReference type="SUPFAM" id="SSF53756">
    <property type="entry name" value="UDP-Glycosyltransferase/glycogen phosphorylase"/>
    <property type="match status" value="1"/>
</dbReference>
<accession>A0ABS5V6S6</accession>
<name>A0ABS5V6S6_9GAMM</name>
<dbReference type="EMBL" id="JAHEPS010000008">
    <property type="protein sequence ID" value="MBT1446142.1"/>
    <property type="molecule type" value="Genomic_DNA"/>
</dbReference>
<feature type="domain" description="Glycosyltransferase subfamily 4-like N-terminal" evidence="2">
    <location>
        <begin position="15"/>
        <end position="182"/>
    </location>
</feature>
<comment type="caution">
    <text evidence="3">The sequence shown here is derived from an EMBL/GenBank/DDBJ whole genome shotgun (WGS) entry which is preliminary data.</text>
</comment>
<dbReference type="PANTHER" id="PTHR12526:SF638">
    <property type="entry name" value="SPORE COAT PROTEIN SA"/>
    <property type="match status" value="1"/>
</dbReference>
<evidence type="ECO:0000259" key="1">
    <source>
        <dbReference type="Pfam" id="PF00534"/>
    </source>
</evidence>
<dbReference type="InterPro" id="IPR028098">
    <property type="entry name" value="Glyco_trans_4-like_N"/>
</dbReference>
<dbReference type="Proteomes" id="UP001195903">
    <property type="component" value="Unassembled WGS sequence"/>
</dbReference>
<dbReference type="Pfam" id="PF13439">
    <property type="entry name" value="Glyco_transf_4"/>
    <property type="match status" value="1"/>
</dbReference>
<proteinExistence type="predicted"/>
<evidence type="ECO:0000313" key="3">
    <source>
        <dbReference type="EMBL" id="MBT1446142.1"/>
    </source>
</evidence>
<dbReference type="Gene3D" id="3.40.50.2000">
    <property type="entry name" value="Glycogen Phosphorylase B"/>
    <property type="match status" value="2"/>
</dbReference>
<gene>
    <name evidence="3" type="ORF">KJI95_16720</name>
</gene>
<reference evidence="3 4" key="1">
    <citation type="submission" date="2021-05" db="EMBL/GenBank/DDBJ databases">
        <title>Shewanella sp. JM162201.</title>
        <authorList>
            <person name="Xu S."/>
            <person name="Li A."/>
        </authorList>
    </citation>
    <scope>NUCLEOTIDE SEQUENCE [LARGE SCALE GENOMIC DNA]</scope>
    <source>
        <strain evidence="3 4">JM162201</strain>
    </source>
</reference>
<sequence>MKKRVAIVIDSLAGGGAERVMLTLASSLLDAGHSVDMITLADDREHSLPPGLRVHCCFGAKPGAITGFWRAAQSAAKLGRFIGAIEAAHGPFDLILSNLDKANLLMARLKLPHLFFVVHNSVEEELKRQRKLGPLAYFSMLRAKRALMGKRLVAVSRGIADEIRQTGRIHPLSIEVIYNPFDFAALAEKASEPQDLPKGDYLVHVGRMAKQKRHDVLFQALAQSRHGLALVLLCQNVKKARKLAKKYGVEDRLILPGFQTNPYPWIKEAKLLVLSSDYEGLPTVLIEALALGTAVVSTDCPHGPNEILTGELKRFLVPRRDSSALAAAMDDAVNHAAASDAPRITLPESLRRELEATQVMARYLALCDKS</sequence>
<evidence type="ECO:0000313" key="4">
    <source>
        <dbReference type="Proteomes" id="UP001195903"/>
    </source>
</evidence>
<dbReference type="InterPro" id="IPR001296">
    <property type="entry name" value="Glyco_trans_1"/>
</dbReference>
<evidence type="ECO:0000259" key="2">
    <source>
        <dbReference type="Pfam" id="PF13439"/>
    </source>
</evidence>
<feature type="domain" description="Glycosyl transferase family 1" evidence="1">
    <location>
        <begin position="198"/>
        <end position="334"/>
    </location>
</feature>
<dbReference type="CDD" id="cd03811">
    <property type="entry name" value="GT4_GT28_WabH-like"/>
    <property type="match status" value="1"/>
</dbReference>